<proteinExistence type="predicted"/>
<evidence type="ECO:0000313" key="2">
    <source>
        <dbReference type="Proteomes" id="UP000019376"/>
    </source>
</evidence>
<dbReference type="EMBL" id="KB644413">
    <property type="protein sequence ID" value="EPS31164.1"/>
    <property type="molecule type" value="Genomic_DNA"/>
</dbReference>
<evidence type="ECO:0000313" key="1">
    <source>
        <dbReference type="EMBL" id="EPS31164.1"/>
    </source>
</evidence>
<reference evidence="1 2" key="1">
    <citation type="journal article" date="2013" name="PLoS ONE">
        <title>Genomic and secretomic analyses reveal unique features of the lignocellulolytic enzyme system of Penicillium decumbens.</title>
        <authorList>
            <person name="Liu G."/>
            <person name="Zhang L."/>
            <person name="Wei X."/>
            <person name="Zou G."/>
            <person name="Qin Y."/>
            <person name="Ma L."/>
            <person name="Li J."/>
            <person name="Zheng H."/>
            <person name="Wang S."/>
            <person name="Wang C."/>
            <person name="Xun L."/>
            <person name="Zhao G.-P."/>
            <person name="Zhou Z."/>
            <person name="Qu Y."/>
        </authorList>
    </citation>
    <scope>NUCLEOTIDE SEQUENCE [LARGE SCALE GENOMIC DNA]</scope>
    <source>
        <strain evidence="2">114-2 / CGMCC 5302</strain>
    </source>
</reference>
<gene>
    <name evidence="1" type="ORF">PDE_06119</name>
</gene>
<accession>S7ZLF7</accession>
<organism evidence="1 2">
    <name type="scientific">Penicillium oxalicum (strain 114-2 / CGMCC 5302)</name>
    <name type="common">Penicillium decumbens</name>
    <dbReference type="NCBI Taxonomy" id="933388"/>
    <lineage>
        <taxon>Eukaryota</taxon>
        <taxon>Fungi</taxon>
        <taxon>Dikarya</taxon>
        <taxon>Ascomycota</taxon>
        <taxon>Pezizomycotina</taxon>
        <taxon>Eurotiomycetes</taxon>
        <taxon>Eurotiomycetidae</taxon>
        <taxon>Eurotiales</taxon>
        <taxon>Aspergillaceae</taxon>
        <taxon>Penicillium</taxon>
    </lineage>
</organism>
<sequence>MYPVSTVRQVVPEHRDVVGVVMEERQEECTPHGEDNTIAVIHGDYRAKIAQDLL</sequence>
<name>S7ZLF7_PENO1</name>
<keyword evidence="2" id="KW-1185">Reference proteome</keyword>
<dbReference type="Proteomes" id="UP000019376">
    <property type="component" value="Unassembled WGS sequence"/>
</dbReference>
<dbReference type="HOGENOM" id="CLU_3051080_0_0_1"/>
<dbReference type="AlphaFoldDB" id="S7ZLF7"/>
<protein>
    <submittedName>
        <fullName evidence="1">Uncharacterized protein</fullName>
    </submittedName>
</protein>